<evidence type="ECO:0000259" key="2">
    <source>
        <dbReference type="Pfam" id="PF21537"/>
    </source>
</evidence>
<dbReference type="InterPro" id="IPR015402">
    <property type="entry name" value="DUF1980"/>
</dbReference>
<reference evidence="3 4" key="1">
    <citation type="submission" date="2018-06" db="EMBL/GenBank/DDBJ databases">
        <title>Streptacidiphilus pinicola sp. nov., isolated from pine grove soil.</title>
        <authorList>
            <person name="Roh S.G."/>
            <person name="Park S."/>
            <person name="Kim M.-K."/>
            <person name="Yun B.-R."/>
            <person name="Park J."/>
            <person name="Kim M.J."/>
            <person name="Kim Y.S."/>
            <person name="Kim S.B."/>
        </authorList>
    </citation>
    <scope>NUCLEOTIDE SEQUENCE [LARGE SCALE GENOMIC DNA]</scope>
    <source>
        <strain evidence="3 4">MMS16-CNU450</strain>
    </source>
</reference>
<dbReference type="Pfam" id="PF21537">
    <property type="entry name" value="DUF1980_C"/>
    <property type="match status" value="1"/>
</dbReference>
<gene>
    <name evidence="3" type="ORF">DN069_18790</name>
</gene>
<feature type="domain" description="DUF1980" evidence="2">
    <location>
        <begin position="158"/>
        <end position="248"/>
    </location>
</feature>
<evidence type="ECO:0000313" key="4">
    <source>
        <dbReference type="Proteomes" id="UP000248889"/>
    </source>
</evidence>
<dbReference type="OrthoDB" id="359029at2"/>
<proteinExistence type="predicted"/>
<dbReference type="InterPro" id="IPR048447">
    <property type="entry name" value="DUF1980_C"/>
</dbReference>
<dbReference type="PANTHER" id="PTHR40047:SF1">
    <property type="entry name" value="UPF0703 PROTEIN YCGQ"/>
    <property type="match status" value="1"/>
</dbReference>
<organism evidence="3 4">
    <name type="scientific">Streptacidiphilus pinicola</name>
    <dbReference type="NCBI Taxonomy" id="2219663"/>
    <lineage>
        <taxon>Bacteria</taxon>
        <taxon>Bacillati</taxon>
        <taxon>Actinomycetota</taxon>
        <taxon>Actinomycetes</taxon>
        <taxon>Kitasatosporales</taxon>
        <taxon>Streptomycetaceae</taxon>
        <taxon>Streptacidiphilus</taxon>
    </lineage>
</organism>
<dbReference type="EMBL" id="QKYN01000072">
    <property type="protein sequence ID" value="RAG84089.1"/>
    <property type="molecule type" value="Genomic_DNA"/>
</dbReference>
<dbReference type="NCBIfam" id="TIGR03943">
    <property type="entry name" value="TIGR03943 family putative permease subunit"/>
    <property type="match status" value="1"/>
</dbReference>
<keyword evidence="1" id="KW-0472">Membrane</keyword>
<dbReference type="Proteomes" id="UP000248889">
    <property type="component" value="Unassembled WGS sequence"/>
</dbReference>
<protein>
    <submittedName>
        <fullName evidence="3">TIGR03943 family protein</fullName>
    </submittedName>
</protein>
<dbReference type="AlphaFoldDB" id="A0A2X0K9C4"/>
<evidence type="ECO:0000313" key="3">
    <source>
        <dbReference type="EMBL" id="RAG84089.1"/>
    </source>
</evidence>
<keyword evidence="4" id="KW-1185">Reference proteome</keyword>
<comment type="caution">
    <text evidence="3">The sequence shown here is derived from an EMBL/GenBank/DDBJ whole genome shotgun (WGS) entry which is preliminary data.</text>
</comment>
<evidence type="ECO:0000256" key="1">
    <source>
        <dbReference type="SAM" id="Phobius"/>
    </source>
</evidence>
<feature type="transmembrane region" description="Helical" evidence="1">
    <location>
        <begin position="39"/>
        <end position="58"/>
    </location>
</feature>
<dbReference type="InterPro" id="IPR052955">
    <property type="entry name" value="UPF0703_membrane_permease"/>
</dbReference>
<keyword evidence="1" id="KW-0812">Transmembrane</keyword>
<sequence length="249" mass="26225">MLREARAILLVLTGAALLHLSLFGDGYLRYVRRSMHPWLITAGVVLLALGLVRAFLLARTLLSPAPAAAVPHQDGAAEGSGSDGHAHRHLRAAWLLLCPLAAVFLAAPPALGDYTAQHTAATVAKPASAGFPALAAGDPLTLPIADFVVRAVWDPQGSLRGRHVRLTGFAMPKPGGGWYLTRLTITCCAADAVTYRVDVRGLATVPSRGTWVEVTGTWQPDGRTGHDDDIPVLTATSLIGVPTPADPYE</sequence>
<accession>A0A2X0K9C4</accession>
<dbReference type="PANTHER" id="PTHR40047">
    <property type="entry name" value="UPF0703 PROTEIN YCGQ"/>
    <property type="match status" value="1"/>
</dbReference>
<name>A0A2X0K9C4_9ACTN</name>
<keyword evidence="1" id="KW-1133">Transmembrane helix</keyword>